<keyword evidence="1" id="KW-0969">Cilium</keyword>
<evidence type="ECO:0000313" key="1">
    <source>
        <dbReference type="EMBL" id="TLU73130.1"/>
    </source>
</evidence>
<dbReference type="Proteomes" id="UP000305654">
    <property type="component" value="Unassembled WGS sequence"/>
</dbReference>
<dbReference type="AlphaFoldDB" id="A0A5R9J687"/>
<dbReference type="EMBL" id="VCDI01000002">
    <property type="protein sequence ID" value="TLU73130.1"/>
    <property type="molecule type" value="Genomic_DNA"/>
</dbReference>
<gene>
    <name evidence="1" type="ORF">FE263_06785</name>
</gene>
<dbReference type="OrthoDB" id="9788334at2"/>
<evidence type="ECO:0000313" key="2">
    <source>
        <dbReference type="Proteomes" id="UP000305654"/>
    </source>
</evidence>
<reference evidence="1 2" key="1">
    <citation type="submission" date="2019-05" db="EMBL/GenBank/DDBJ databases">
        <authorList>
            <person name="Pankratov T."/>
            <person name="Grouzdev D."/>
        </authorList>
    </citation>
    <scope>NUCLEOTIDE SEQUENCE [LARGE SCALE GENOMIC DNA]</scope>
    <source>
        <strain evidence="1 2">KEBCLARHB70R</strain>
    </source>
</reference>
<comment type="caution">
    <text evidence="1">The sequence shown here is derived from an EMBL/GenBank/DDBJ whole genome shotgun (WGS) entry which is preliminary data.</text>
</comment>
<dbReference type="RefSeq" id="WP_138325209.1">
    <property type="nucleotide sequence ID" value="NZ_VCDI01000002.1"/>
</dbReference>
<protein>
    <submittedName>
        <fullName evidence="1">Flagellar biosynthesis protein FlgB</fullName>
    </submittedName>
</protein>
<name>A0A5R9J687_9PROT</name>
<keyword evidence="1" id="KW-0282">Flagellum</keyword>
<accession>A0A5R9J687</accession>
<sequence length="126" mass="13834">MTSGSGDLFSLAERKLDWLEDRQRVLARNVANANTPNFEPSDERPFEAALSGFMVAPVRTNAMHLGGTDNAFGTIKVPGHERSPDGNRVSVEDELTKVAETDNQQRLVTNIYSKYMAMFSTALGKG</sequence>
<proteinExistence type="predicted"/>
<keyword evidence="1" id="KW-0966">Cell projection</keyword>
<keyword evidence="2" id="KW-1185">Reference proteome</keyword>
<organism evidence="1 2">
    <name type="scientific">Lichenicoccus roseus</name>
    <dbReference type="NCBI Taxonomy" id="2683649"/>
    <lineage>
        <taxon>Bacteria</taxon>
        <taxon>Pseudomonadati</taxon>
        <taxon>Pseudomonadota</taxon>
        <taxon>Alphaproteobacteria</taxon>
        <taxon>Acetobacterales</taxon>
        <taxon>Acetobacteraceae</taxon>
        <taxon>Lichenicoccus</taxon>
    </lineage>
</organism>